<dbReference type="InterPro" id="IPR001584">
    <property type="entry name" value="Integrase_cat-core"/>
</dbReference>
<dbReference type="InterPro" id="IPR012337">
    <property type="entry name" value="RNaseH-like_sf"/>
</dbReference>
<dbReference type="PANTHER" id="PTHR47515:SF2">
    <property type="entry name" value="INTEGRASE CORE DOMAIN PROTEIN"/>
    <property type="match status" value="1"/>
</dbReference>
<comment type="caution">
    <text evidence="2">The sequence shown here is derived from an EMBL/GenBank/DDBJ whole genome shotgun (WGS) entry which is preliminary data.</text>
</comment>
<dbReference type="InterPro" id="IPR036397">
    <property type="entry name" value="RNaseH_sf"/>
</dbReference>
<name>A0A831VSK8_9FLAO</name>
<dbReference type="PANTHER" id="PTHR47515">
    <property type="entry name" value="LOW CALCIUM RESPONSE LOCUS PROTEIN T"/>
    <property type="match status" value="1"/>
</dbReference>
<evidence type="ECO:0000313" key="2">
    <source>
        <dbReference type="EMBL" id="HEA22202.1"/>
    </source>
</evidence>
<dbReference type="InterPro" id="IPR048020">
    <property type="entry name" value="Transpos_IS3"/>
</dbReference>
<reference evidence="2" key="1">
    <citation type="journal article" date="2020" name="mSystems">
        <title>Genome- and Community-Level Interaction Insights into Carbon Utilization and Element Cycling Functions of Hydrothermarchaeota in Hydrothermal Sediment.</title>
        <authorList>
            <person name="Zhou Z."/>
            <person name="Liu Y."/>
            <person name="Xu W."/>
            <person name="Pan J."/>
            <person name="Luo Z.H."/>
            <person name="Li M."/>
        </authorList>
    </citation>
    <scope>NUCLEOTIDE SEQUENCE [LARGE SCALE GENOMIC DNA]</scope>
    <source>
        <strain evidence="2">HyVt-345</strain>
    </source>
</reference>
<dbReference type="SUPFAM" id="SSF53098">
    <property type="entry name" value="Ribonuclease H-like"/>
    <property type="match status" value="1"/>
</dbReference>
<dbReference type="PROSITE" id="PS50994">
    <property type="entry name" value="INTEGRASE"/>
    <property type="match status" value="1"/>
</dbReference>
<dbReference type="NCBIfam" id="NF033516">
    <property type="entry name" value="transpos_IS3"/>
    <property type="match status" value="1"/>
</dbReference>
<dbReference type="Gene3D" id="3.30.420.10">
    <property type="entry name" value="Ribonuclease H-like superfamily/Ribonuclease H"/>
    <property type="match status" value="1"/>
</dbReference>
<dbReference type="AlphaFoldDB" id="A0A831VSK8"/>
<evidence type="ECO:0000259" key="1">
    <source>
        <dbReference type="PROSITE" id="PS50994"/>
    </source>
</evidence>
<accession>A0A831VSK8</accession>
<proteinExistence type="predicted"/>
<dbReference type="GO" id="GO:0015074">
    <property type="term" value="P:DNA integration"/>
    <property type="evidence" value="ECO:0007669"/>
    <property type="project" value="InterPro"/>
</dbReference>
<dbReference type="GO" id="GO:0003676">
    <property type="term" value="F:nucleic acid binding"/>
    <property type="evidence" value="ECO:0007669"/>
    <property type="project" value="InterPro"/>
</dbReference>
<dbReference type="Proteomes" id="UP000886191">
    <property type="component" value="Unassembled WGS sequence"/>
</dbReference>
<dbReference type="EMBL" id="DRGL01000053">
    <property type="protein sequence ID" value="HEA22202.1"/>
    <property type="molecule type" value="Genomic_DNA"/>
</dbReference>
<organism evidence="2">
    <name type="scientific">Pricia antarctica</name>
    <dbReference type="NCBI Taxonomy" id="641691"/>
    <lineage>
        <taxon>Bacteria</taxon>
        <taxon>Pseudomonadati</taxon>
        <taxon>Bacteroidota</taxon>
        <taxon>Flavobacteriia</taxon>
        <taxon>Flavobacteriales</taxon>
        <taxon>Flavobacteriaceae</taxon>
        <taxon>Pricia</taxon>
    </lineage>
</organism>
<gene>
    <name evidence="2" type="ORF">ENH87_14960</name>
</gene>
<feature type="domain" description="Integrase catalytic" evidence="1">
    <location>
        <begin position="111"/>
        <end position="275"/>
    </location>
</feature>
<dbReference type="Pfam" id="PF13683">
    <property type="entry name" value="rve_3"/>
    <property type="match status" value="1"/>
</dbReference>
<protein>
    <submittedName>
        <fullName evidence="2">IS3 family transposase</fullName>
    </submittedName>
</protein>
<sequence length="297" mass="35667">MKKVLRPSDKIVRVKYLIKDYLVPVVRACNVVGLTRSMWYYQSKKDDREVIDKLTQLAEAYPTRGFDEYYYKIRREGLKWNRKRVLRVYREMKLSLRRKHKKRSVKRVKQPLETPALLNECWSMDFMSDALTDGRKVRVFNVIDDCNREALAIDAGLSYPARAVVETLTDLKEEFGTPKYIRCDNGPEFISKTFTKWCGENFIEIKYTQPGKPMQNGYIERFNRFFREDILDAYYFKDIHQLQKISDNWREDYNFNHPHKSLGNKSPKEYMPRFDEEFKFFIKPELNNNYLSNFKVS</sequence>